<dbReference type="Pfam" id="PF00990">
    <property type="entry name" value="GGDEF"/>
    <property type="match status" value="1"/>
</dbReference>
<dbReference type="OrthoDB" id="5914567at2"/>
<dbReference type="EMBL" id="ARXV01000005">
    <property type="protein sequence ID" value="KGD65180.1"/>
    <property type="molecule type" value="Genomic_DNA"/>
</dbReference>
<keyword evidence="3" id="KW-0472">Membrane</keyword>
<reference evidence="5 6" key="1">
    <citation type="submission" date="2012-09" db="EMBL/GenBank/DDBJ databases">
        <title>Genome Sequence of alkane-degrading Bacterium Alcanivorax sp. 19-m-6.</title>
        <authorList>
            <person name="Lai Q."/>
            <person name="Shao Z."/>
        </authorList>
    </citation>
    <scope>NUCLEOTIDE SEQUENCE [LARGE SCALE GENOMIC DNA]</scope>
    <source>
        <strain evidence="5 6">19-m-6</strain>
    </source>
</reference>
<dbReference type="STRING" id="1177154.Y5S_01614"/>
<dbReference type="RefSeq" id="WP_156107655.1">
    <property type="nucleotide sequence ID" value="NZ_ARXV01000005.1"/>
</dbReference>
<dbReference type="SUPFAM" id="SSF55073">
    <property type="entry name" value="Nucleotide cyclase"/>
    <property type="match status" value="1"/>
</dbReference>
<keyword evidence="3" id="KW-0812">Transmembrane</keyword>
<feature type="transmembrane region" description="Helical" evidence="3">
    <location>
        <begin position="70"/>
        <end position="87"/>
    </location>
</feature>
<sequence length="301" mass="33998">MNVNNLIARHRGTLIIPIVIANVILLANLASGDTKSWQELVWLDIAGEGGAALLALLWIVLILNSRPGGRVTRMLVAGLSGIFLSYWQDVMDEFIRLPDAIVWDHWLESGAMPVGMILLTLGIYHWHKEQQAISAQLIRRERIFREHRSLDNLTPLSGAHYLREQLKRELSRPDQPLALIMLDLHCFDHSRRLLGPSDSDRLLKELGELLLLNLRQQDLLCRYAGDRFAIVLPMTQQAEADRIACELQQAVRHFAFKTRRGESHFMTAQMGIAVAHDDDACSLIERANQRLPGATASWQAA</sequence>
<keyword evidence="6" id="KW-1185">Reference proteome</keyword>
<evidence type="ECO:0000313" key="5">
    <source>
        <dbReference type="EMBL" id="KGD65180.1"/>
    </source>
</evidence>
<dbReference type="GO" id="GO:1902201">
    <property type="term" value="P:negative regulation of bacterial-type flagellum-dependent cell motility"/>
    <property type="evidence" value="ECO:0007669"/>
    <property type="project" value="TreeGrafter"/>
</dbReference>
<dbReference type="PROSITE" id="PS50887">
    <property type="entry name" value="GGDEF"/>
    <property type="match status" value="1"/>
</dbReference>
<feature type="transmembrane region" description="Helical" evidence="3">
    <location>
        <begin position="42"/>
        <end position="63"/>
    </location>
</feature>
<keyword evidence="3" id="KW-1133">Transmembrane helix</keyword>
<dbReference type="GO" id="GO:0043709">
    <property type="term" value="P:cell adhesion involved in single-species biofilm formation"/>
    <property type="evidence" value="ECO:0007669"/>
    <property type="project" value="TreeGrafter"/>
</dbReference>
<evidence type="ECO:0000256" key="3">
    <source>
        <dbReference type="SAM" id="Phobius"/>
    </source>
</evidence>
<feature type="transmembrane region" description="Helical" evidence="3">
    <location>
        <begin position="107"/>
        <end position="126"/>
    </location>
</feature>
<dbReference type="InterPro" id="IPR000160">
    <property type="entry name" value="GGDEF_dom"/>
</dbReference>
<evidence type="ECO:0000256" key="2">
    <source>
        <dbReference type="ARBA" id="ARBA00034247"/>
    </source>
</evidence>
<comment type="catalytic activity">
    <reaction evidence="2">
        <text>2 GTP = 3',3'-c-di-GMP + 2 diphosphate</text>
        <dbReference type="Rhea" id="RHEA:24898"/>
        <dbReference type="ChEBI" id="CHEBI:33019"/>
        <dbReference type="ChEBI" id="CHEBI:37565"/>
        <dbReference type="ChEBI" id="CHEBI:58805"/>
        <dbReference type="EC" id="2.7.7.65"/>
    </reaction>
</comment>
<feature type="transmembrane region" description="Helical" evidence="3">
    <location>
        <begin position="12"/>
        <end position="30"/>
    </location>
</feature>
<proteinExistence type="predicted"/>
<dbReference type="Proteomes" id="UP000029444">
    <property type="component" value="Unassembled WGS sequence"/>
</dbReference>
<evidence type="ECO:0000259" key="4">
    <source>
        <dbReference type="PROSITE" id="PS50887"/>
    </source>
</evidence>
<dbReference type="GO" id="GO:0005886">
    <property type="term" value="C:plasma membrane"/>
    <property type="evidence" value="ECO:0007669"/>
    <property type="project" value="TreeGrafter"/>
</dbReference>
<dbReference type="NCBIfam" id="TIGR00254">
    <property type="entry name" value="GGDEF"/>
    <property type="match status" value="1"/>
</dbReference>
<evidence type="ECO:0000313" key="6">
    <source>
        <dbReference type="Proteomes" id="UP000029444"/>
    </source>
</evidence>
<dbReference type="SMART" id="SM00267">
    <property type="entry name" value="GGDEF"/>
    <property type="match status" value="1"/>
</dbReference>
<dbReference type="InterPro" id="IPR050469">
    <property type="entry name" value="Diguanylate_Cyclase"/>
</dbReference>
<dbReference type="AlphaFoldDB" id="A0A095URP6"/>
<dbReference type="eggNOG" id="COG3706">
    <property type="taxonomic scope" value="Bacteria"/>
</dbReference>
<dbReference type="InterPro" id="IPR029787">
    <property type="entry name" value="Nucleotide_cyclase"/>
</dbReference>
<dbReference type="GO" id="GO:0052621">
    <property type="term" value="F:diguanylate cyclase activity"/>
    <property type="evidence" value="ECO:0007669"/>
    <property type="project" value="UniProtKB-EC"/>
</dbReference>
<dbReference type="InterPro" id="IPR043128">
    <property type="entry name" value="Rev_trsase/Diguanyl_cyclase"/>
</dbReference>
<dbReference type="PANTHER" id="PTHR45138">
    <property type="entry name" value="REGULATORY COMPONENTS OF SENSORY TRANSDUCTION SYSTEM"/>
    <property type="match status" value="1"/>
</dbReference>
<dbReference type="PATRIC" id="fig|1177154.3.peg.1643"/>
<comment type="caution">
    <text evidence="5">The sequence shown here is derived from an EMBL/GenBank/DDBJ whole genome shotgun (WGS) entry which is preliminary data.</text>
</comment>
<dbReference type="EC" id="2.7.7.65" evidence="1"/>
<gene>
    <name evidence="5" type="ORF">Y5S_01614</name>
</gene>
<feature type="domain" description="GGDEF" evidence="4">
    <location>
        <begin position="175"/>
        <end position="301"/>
    </location>
</feature>
<protein>
    <recommendedName>
        <fullName evidence="1">diguanylate cyclase</fullName>
        <ecNumber evidence="1">2.7.7.65</ecNumber>
    </recommendedName>
</protein>
<dbReference type="PANTHER" id="PTHR45138:SF9">
    <property type="entry name" value="DIGUANYLATE CYCLASE DGCM-RELATED"/>
    <property type="match status" value="1"/>
</dbReference>
<dbReference type="Gene3D" id="3.30.70.270">
    <property type="match status" value="1"/>
</dbReference>
<evidence type="ECO:0000256" key="1">
    <source>
        <dbReference type="ARBA" id="ARBA00012528"/>
    </source>
</evidence>
<organism evidence="5 6">
    <name type="scientific">Alcanivorax nanhaiticus</name>
    <dbReference type="NCBI Taxonomy" id="1177154"/>
    <lineage>
        <taxon>Bacteria</taxon>
        <taxon>Pseudomonadati</taxon>
        <taxon>Pseudomonadota</taxon>
        <taxon>Gammaproteobacteria</taxon>
        <taxon>Oceanospirillales</taxon>
        <taxon>Alcanivoracaceae</taxon>
        <taxon>Alcanivorax</taxon>
    </lineage>
</organism>
<accession>A0A095URP6</accession>
<name>A0A095URP6_9GAMM</name>